<gene>
    <name evidence="2" type="ORF">V3851_12965</name>
</gene>
<organism evidence="2 3">
    <name type="scientific">Paenibacillus haidiansis</name>
    <dbReference type="NCBI Taxonomy" id="1574488"/>
    <lineage>
        <taxon>Bacteria</taxon>
        <taxon>Bacillati</taxon>
        <taxon>Bacillota</taxon>
        <taxon>Bacilli</taxon>
        <taxon>Bacillales</taxon>
        <taxon>Paenibacillaceae</taxon>
        <taxon>Paenibacillus</taxon>
    </lineage>
</organism>
<feature type="signal peptide" evidence="1">
    <location>
        <begin position="1"/>
        <end position="27"/>
    </location>
</feature>
<protein>
    <submittedName>
        <fullName evidence="2">Uncharacterized protein</fullName>
    </submittedName>
</protein>
<keyword evidence="1" id="KW-0732">Signal</keyword>
<comment type="caution">
    <text evidence="2">The sequence shown here is derived from an EMBL/GenBank/DDBJ whole genome shotgun (WGS) entry which is preliminary data.</text>
</comment>
<accession>A0ABU7VSI7</accession>
<evidence type="ECO:0000256" key="1">
    <source>
        <dbReference type="SAM" id="SignalP"/>
    </source>
</evidence>
<sequence length="291" mass="32135">MKNIKFVLAATMLVLSLLAGCSNNGEAAEPKTEAQDPAIQVSATNSPGNQASEEAADSNNGEVDISLYYEQDKDAMIAVTGDQISWQENGVSFLAHKRDATSEEMAEGKQRIDSMTLTRGDQSFAVKVSPEPTEIESVSLSSTGEQLAITVYNLEYRRVILVDLSEGDYFVLNDVLESEGQGPVEIASGNWSPDGKSFAFSYGLISVEKIGLYRMESETFEYLPIDKGYISVSPILWHADGSSFDYISETASDVMELFRYRISDKEIERIKQVRAEDIQKYTVVTPEILTK</sequence>
<keyword evidence="3" id="KW-1185">Reference proteome</keyword>
<dbReference type="SUPFAM" id="SSF82171">
    <property type="entry name" value="DPP6 N-terminal domain-like"/>
    <property type="match status" value="1"/>
</dbReference>
<dbReference type="Gene3D" id="2.120.10.30">
    <property type="entry name" value="TolB, C-terminal domain"/>
    <property type="match status" value="1"/>
</dbReference>
<reference evidence="2 3" key="1">
    <citation type="submission" date="2024-02" db="EMBL/GenBank/DDBJ databases">
        <title>A nitrogen-fixing paenibacillus bacterium.</title>
        <authorList>
            <person name="Zhang W.L."/>
            <person name="Chen S.F."/>
        </authorList>
    </citation>
    <scope>NUCLEOTIDE SEQUENCE [LARGE SCALE GENOMIC DNA]</scope>
    <source>
        <strain evidence="2 3">M1</strain>
    </source>
</reference>
<dbReference type="PROSITE" id="PS51257">
    <property type="entry name" value="PROKAR_LIPOPROTEIN"/>
    <property type="match status" value="1"/>
</dbReference>
<dbReference type="EMBL" id="JAZHPZ010000005">
    <property type="protein sequence ID" value="MEF2966745.1"/>
    <property type="molecule type" value="Genomic_DNA"/>
</dbReference>
<evidence type="ECO:0000313" key="2">
    <source>
        <dbReference type="EMBL" id="MEF2966745.1"/>
    </source>
</evidence>
<dbReference type="InterPro" id="IPR011042">
    <property type="entry name" value="6-blade_b-propeller_TolB-like"/>
</dbReference>
<feature type="chain" id="PRO_5047299393" evidence="1">
    <location>
        <begin position="28"/>
        <end position="291"/>
    </location>
</feature>
<proteinExistence type="predicted"/>
<dbReference type="RefSeq" id="WP_331846957.1">
    <property type="nucleotide sequence ID" value="NZ_JAZHPZ010000005.1"/>
</dbReference>
<dbReference type="Proteomes" id="UP001306950">
    <property type="component" value="Unassembled WGS sequence"/>
</dbReference>
<evidence type="ECO:0000313" key="3">
    <source>
        <dbReference type="Proteomes" id="UP001306950"/>
    </source>
</evidence>
<name>A0ABU7VSI7_9BACL</name>